<dbReference type="GO" id="GO:0006355">
    <property type="term" value="P:regulation of DNA-templated transcription"/>
    <property type="evidence" value="ECO:0007669"/>
    <property type="project" value="InterPro"/>
</dbReference>
<dbReference type="GO" id="GO:0001046">
    <property type="term" value="F:core promoter sequence-specific DNA binding"/>
    <property type="evidence" value="ECO:0007669"/>
    <property type="project" value="TreeGrafter"/>
</dbReference>
<evidence type="ECO:0000313" key="2">
    <source>
        <dbReference type="EMBL" id="AWV21728.1"/>
    </source>
</evidence>
<name>A0A4Y1MUV0_9PROT</name>
<dbReference type="InterPro" id="IPR010982">
    <property type="entry name" value="Lambda_DNA-bd_dom_sf"/>
</dbReference>
<dbReference type="CDD" id="cd00093">
    <property type="entry name" value="HTH_XRE"/>
    <property type="match status" value="1"/>
</dbReference>
<feature type="domain" description="HTH cro/C1-type" evidence="1">
    <location>
        <begin position="63"/>
        <end position="116"/>
    </location>
</feature>
<dbReference type="RefSeq" id="WP_314216677.1">
    <property type="nucleotide sequence ID" value="NZ_CP025189.1"/>
</dbReference>
<dbReference type="SUPFAM" id="SSF47413">
    <property type="entry name" value="lambda repressor-like DNA-binding domains"/>
    <property type="match status" value="1"/>
</dbReference>
<dbReference type="Gene3D" id="1.10.260.40">
    <property type="entry name" value="lambda repressor-like DNA-binding domains"/>
    <property type="match status" value="1"/>
</dbReference>
<protein>
    <recommendedName>
        <fullName evidence="1">HTH cro/C1-type domain-containing protein</fullName>
    </recommendedName>
</protein>
<organism evidence="2">
    <name type="scientific">Roseomonas mucosa</name>
    <dbReference type="NCBI Taxonomy" id="207340"/>
    <lineage>
        <taxon>Bacteria</taxon>
        <taxon>Pseudomonadati</taxon>
        <taxon>Pseudomonadota</taxon>
        <taxon>Alphaproteobacteria</taxon>
        <taxon>Acetobacterales</taxon>
        <taxon>Roseomonadaceae</taxon>
        <taxon>Roseomonas</taxon>
    </lineage>
</organism>
<dbReference type="PROSITE" id="PS50943">
    <property type="entry name" value="HTH_CROC1"/>
    <property type="match status" value="1"/>
</dbReference>
<dbReference type="EMBL" id="CP025189">
    <property type="protein sequence ID" value="AWV21728.1"/>
    <property type="molecule type" value="Genomic_DNA"/>
</dbReference>
<reference evidence="2" key="1">
    <citation type="submission" date="2017-12" db="EMBL/GenBank/DDBJ databases">
        <authorList>
            <person name="Martens C."/>
            <person name="Dahlstrom E."/>
            <person name="Barbian K."/>
            <person name="Sykora L."/>
            <person name="Ricklefs S."/>
            <person name="Bruno D."/>
            <person name="Anzick I."/>
            <person name="Myles I."/>
            <person name="Datta S.K."/>
        </authorList>
    </citation>
    <scope>NUCLEOTIDE SEQUENCE</scope>
    <source>
        <strain evidence="2">AD2</strain>
    </source>
</reference>
<dbReference type="InterPro" id="IPR001387">
    <property type="entry name" value="Cro/C1-type_HTH"/>
</dbReference>
<dbReference type="InterPro" id="IPR039060">
    <property type="entry name" value="Antitox_HigA"/>
</dbReference>
<accession>A0A4Y1MUV0</accession>
<proteinExistence type="predicted"/>
<gene>
    <name evidence="2" type="ORF">RADP37_05310</name>
</gene>
<sequence length="121" mass="13624">MDIRPIKTEADYDWALAEIEPYFDREPEPGTEDAARFDVLATLIEAYEAKHWPIEQPSAIEAIRFRMEQAGFGQSDLAAVLGSRSRASEVLSGKRSLTMDQAYRLNREWGIPAEALIRPAA</sequence>
<dbReference type="PANTHER" id="PTHR40455:SF1">
    <property type="entry name" value="ANTITOXIN HIGA"/>
    <property type="match status" value="1"/>
</dbReference>
<evidence type="ECO:0000259" key="1">
    <source>
        <dbReference type="PROSITE" id="PS50943"/>
    </source>
</evidence>
<dbReference type="PANTHER" id="PTHR40455">
    <property type="entry name" value="ANTITOXIN HIGA"/>
    <property type="match status" value="1"/>
</dbReference>
<dbReference type="AlphaFoldDB" id="A0A4Y1MUV0"/>